<dbReference type="EMBL" id="CAFBLQ010000006">
    <property type="protein sequence ID" value="CAB4858727.1"/>
    <property type="molecule type" value="Genomic_DNA"/>
</dbReference>
<evidence type="ECO:0000259" key="1">
    <source>
        <dbReference type="Pfam" id="PF12680"/>
    </source>
</evidence>
<sequence length="131" mass="14526">MSARTRALIDDFAQAWAARDLDRLMELMSDDCRFRASLGTEPGTTFEGRDEVRHGFRLFLGPADAPVLHTDSEVTLAADDFAVTRWTVHVPQPDGSVSFVRGCDIFEIADGRIALKDTYRKVVGDLPAEPD</sequence>
<proteinExistence type="predicted"/>
<gene>
    <name evidence="2" type="ORF">UFOPK3423_00111</name>
</gene>
<dbReference type="Pfam" id="PF12680">
    <property type="entry name" value="SnoaL_2"/>
    <property type="match status" value="1"/>
</dbReference>
<dbReference type="InterPro" id="IPR037401">
    <property type="entry name" value="SnoaL-like"/>
</dbReference>
<reference evidence="2" key="1">
    <citation type="submission" date="2020-05" db="EMBL/GenBank/DDBJ databases">
        <authorList>
            <person name="Chiriac C."/>
            <person name="Salcher M."/>
            <person name="Ghai R."/>
            <person name="Kavagutti S V."/>
        </authorList>
    </citation>
    <scope>NUCLEOTIDE SEQUENCE</scope>
</reference>
<dbReference type="InterPro" id="IPR032710">
    <property type="entry name" value="NTF2-like_dom_sf"/>
</dbReference>
<dbReference type="SUPFAM" id="SSF54427">
    <property type="entry name" value="NTF2-like"/>
    <property type="match status" value="1"/>
</dbReference>
<dbReference type="AlphaFoldDB" id="A0A6J7CKA2"/>
<dbReference type="Gene3D" id="3.10.450.50">
    <property type="match status" value="1"/>
</dbReference>
<protein>
    <submittedName>
        <fullName evidence="2">Unannotated protein</fullName>
    </submittedName>
</protein>
<evidence type="ECO:0000313" key="2">
    <source>
        <dbReference type="EMBL" id="CAB4858727.1"/>
    </source>
</evidence>
<organism evidence="2">
    <name type="scientific">freshwater metagenome</name>
    <dbReference type="NCBI Taxonomy" id="449393"/>
    <lineage>
        <taxon>unclassified sequences</taxon>
        <taxon>metagenomes</taxon>
        <taxon>ecological metagenomes</taxon>
    </lineage>
</organism>
<name>A0A6J7CKA2_9ZZZZ</name>
<accession>A0A6J7CKA2</accession>
<feature type="domain" description="SnoaL-like" evidence="1">
    <location>
        <begin position="10"/>
        <end position="114"/>
    </location>
</feature>